<dbReference type="WBParaSite" id="GPLIN_000611800">
    <property type="protein sequence ID" value="GPLIN_000611800"/>
    <property type="gene ID" value="GPLIN_000611800"/>
</dbReference>
<evidence type="ECO:0000313" key="4">
    <source>
        <dbReference type="Proteomes" id="UP000050741"/>
    </source>
</evidence>
<feature type="coiled-coil region" evidence="2">
    <location>
        <begin position="172"/>
        <end position="206"/>
    </location>
</feature>
<protein>
    <submittedName>
        <fullName evidence="5">Coiled-coil domain-containing protein 102A</fullName>
    </submittedName>
</protein>
<evidence type="ECO:0000256" key="2">
    <source>
        <dbReference type="SAM" id="Coils"/>
    </source>
</evidence>
<feature type="region of interest" description="Disordered" evidence="3">
    <location>
        <begin position="74"/>
        <end position="100"/>
    </location>
</feature>
<name>A0A183BZS7_GLOPA</name>
<evidence type="ECO:0000256" key="1">
    <source>
        <dbReference type="ARBA" id="ARBA00023054"/>
    </source>
</evidence>
<organism evidence="4 5">
    <name type="scientific">Globodera pallida</name>
    <name type="common">Potato cyst nematode worm</name>
    <name type="synonym">Heterodera pallida</name>
    <dbReference type="NCBI Taxonomy" id="36090"/>
    <lineage>
        <taxon>Eukaryota</taxon>
        <taxon>Metazoa</taxon>
        <taxon>Ecdysozoa</taxon>
        <taxon>Nematoda</taxon>
        <taxon>Chromadorea</taxon>
        <taxon>Rhabditida</taxon>
        <taxon>Tylenchina</taxon>
        <taxon>Tylenchomorpha</taxon>
        <taxon>Tylenchoidea</taxon>
        <taxon>Heteroderidae</taxon>
        <taxon>Heteroderinae</taxon>
        <taxon>Globodera</taxon>
    </lineage>
</organism>
<reference evidence="4" key="1">
    <citation type="submission" date="2013-12" db="EMBL/GenBank/DDBJ databases">
        <authorList>
            <person name="Aslett M."/>
        </authorList>
    </citation>
    <scope>NUCLEOTIDE SEQUENCE [LARGE SCALE GENOMIC DNA]</scope>
    <source>
        <strain evidence="4">Lindley</strain>
    </source>
</reference>
<dbReference type="PANTHER" id="PTHR46292:SF1">
    <property type="entry name" value="COILED-COIL DOMAIN-CONTAINING PROTEIN 102A"/>
    <property type="match status" value="1"/>
</dbReference>
<accession>A0A183BZS7</accession>
<keyword evidence="1 2" id="KW-0175">Coiled coil</keyword>
<reference evidence="5" key="3">
    <citation type="submission" date="2016-06" db="UniProtKB">
        <authorList>
            <consortium name="WormBaseParasite"/>
        </authorList>
    </citation>
    <scope>IDENTIFICATION</scope>
</reference>
<sequence>MAEEATATIDEVQQQQQQQQQCNKPFCAVYAVENGHNQNKLTTRRRGGGRADDVHFQYDQNSYLSVGRTLNNIFGSAGGDERPAHDGVGAEEEQQDNEMGPAAAPIWRQTNHGDGQQRRLESLSPTFVRTALTHCQHTDWDLLREVRVRELTEVRQRVTLMENTMRWWLSAAEQWREKWLKVKNERSRLREENLRLRKALSNAKVELHGLKSSDGSIIARSPKGICCAETRCRPRPSPPKTVVVIPPMCEKIMHKENNDCTTSSNSSKRRRRRSSSV</sequence>
<keyword evidence="4" id="KW-1185">Reference proteome</keyword>
<dbReference type="AlphaFoldDB" id="A0A183BZS7"/>
<feature type="region of interest" description="Disordered" evidence="3">
    <location>
        <begin position="256"/>
        <end position="277"/>
    </location>
</feature>
<dbReference type="PANTHER" id="PTHR46292">
    <property type="entry name" value="COILED-COIL DOMAIN-CONTAINING PROTEIN 102A"/>
    <property type="match status" value="1"/>
</dbReference>
<evidence type="ECO:0000313" key="5">
    <source>
        <dbReference type="WBParaSite" id="GPLIN_000611800"/>
    </source>
</evidence>
<reference evidence="4" key="2">
    <citation type="submission" date="2014-05" db="EMBL/GenBank/DDBJ databases">
        <title>The genome and life-stage specific transcriptomes of Globodera pallida elucidate key aspects of plant parasitism by a cyst nematode.</title>
        <authorList>
            <person name="Cotton J.A."/>
            <person name="Lilley C.J."/>
            <person name="Jones L.M."/>
            <person name="Kikuchi T."/>
            <person name="Reid A.J."/>
            <person name="Thorpe P."/>
            <person name="Tsai I.J."/>
            <person name="Beasley H."/>
            <person name="Blok V."/>
            <person name="Cock P.J.A."/>
            <person name="Van den Akker S.E."/>
            <person name="Holroyd N."/>
            <person name="Hunt M."/>
            <person name="Mantelin S."/>
            <person name="Naghra H."/>
            <person name="Pain A."/>
            <person name="Palomares-Rius J.E."/>
            <person name="Zarowiecki M."/>
            <person name="Berriman M."/>
            <person name="Jones J.T."/>
            <person name="Urwin P.E."/>
        </authorList>
    </citation>
    <scope>NUCLEOTIDE SEQUENCE [LARGE SCALE GENOMIC DNA]</scope>
    <source>
        <strain evidence="4">Lindley</strain>
    </source>
</reference>
<evidence type="ECO:0000256" key="3">
    <source>
        <dbReference type="SAM" id="MobiDB-lite"/>
    </source>
</evidence>
<dbReference type="Proteomes" id="UP000050741">
    <property type="component" value="Unassembled WGS sequence"/>
</dbReference>
<proteinExistence type="predicted"/>
<feature type="compositionally biased region" description="Basic residues" evidence="3">
    <location>
        <begin position="267"/>
        <end position="277"/>
    </location>
</feature>